<dbReference type="InterPro" id="IPR000836">
    <property type="entry name" value="PRTase_dom"/>
</dbReference>
<name>A0A6P0C5Y5_9RHOB</name>
<evidence type="ECO:0000313" key="4">
    <source>
        <dbReference type="Proteomes" id="UP000468591"/>
    </source>
</evidence>
<evidence type="ECO:0000313" key="3">
    <source>
        <dbReference type="EMBL" id="NEK21579.1"/>
    </source>
</evidence>
<dbReference type="InterPro" id="IPR029057">
    <property type="entry name" value="PRTase-like"/>
</dbReference>
<dbReference type="Gene3D" id="3.40.50.2020">
    <property type="match status" value="1"/>
</dbReference>
<evidence type="ECO:0000259" key="2">
    <source>
        <dbReference type="Pfam" id="PF18912"/>
    </source>
</evidence>
<proteinExistence type="inferred from homology"/>
<dbReference type="PANTHER" id="PTHR47505:SF1">
    <property type="entry name" value="DNA UTILIZATION PROTEIN YHGH"/>
    <property type="match status" value="1"/>
</dbReference>
<dbReference type="InterPro" id="IPR051910">
    <property type="entry name" value="ComF/GntX_DNA_util-trans"/>
</dbReference>
<reference evidence="3 4" key="1">
    <citation type="submission" date="2020-01" db="EMBL/GenBank/DDBJ databases">
        <title>Sulfitobacter sediminilitoris sp. nov., isolated from a tidal flat.</title>
        <authorList>
            <person name="Park S."/>
            <person name="Yoon J.-H."/>
        </authorList>
    </citation>
    <scope>NUCLEOTIDE SEQUENCE [LARGE SCALE GENOMIC DNA]</scope>
    <source>
        <strain evidence="3 4">JBTF-M27</strain>
    </source>
</reference>
<comment type="caution">
    <text evidence="3">The sequence shown here is derived from an EMBL/GenBank/DDBJ whole genome shotgun (WGS) entry which is preliminary data.</text>
</comment>
<keyword evidence="4" id="KW-1185">Reference proteome</keyword>
<sequence length="244" mass="26568">MALLHGLQTGLNAIYPARCLTCGSVVDGDFGLCGRCWKDTAFIGGMVCDACGTPLPGADGGDAPHCDACLQMPRPWDRGRSAMLYRDTGRKLVLALKHGDRQEIARPAGLWLATAVKDLVTANTLIAPVPLHWQRMIKRRYNQSALLAKVLAARVDRPMCPDLLQRYRRTRSLDGLGREDRVQAVKNAIRVHPRRRHRLIGRPVLLVDDVMTSGATLAACTRACLEAGSGPICVVTLARVAKDA</sequence>
<protein>
    <submittedName>
        <fullName evidence="3">ComF family protein</fullName>
    </submittedName>
</protein>
<dbReference type="EMBL" id="JAABNT010000002">
    <property type="protein sequence ID" value="NEK21579.1"/>
    <property type="molecule type" value="Genomic_DNA"/>
</dbReference>
<dbReference type="SUPFAM" id="SSF53271">
    <property type="entry name" value="PRTase-like"/>
    <property type="match status" value="1"/>
</dbReference>
<dbReference type="Proteomes" id="UP000468591">
    <property type="component" value="Unassembled WGS sequence"/>
</dbReference>
<dbReference type="PANTHER" id="PTHR47505">
    <property type="entry name" value="DNA UTILIZATION PROTEIN YHGH"/>
    <property type="match status" value="1"/>
</dbReference>
<dbReference type="CDD" id="cd06223">
    <property type="entry name" value="PRTases_typeI"/>
    <property type="match status" value="1"/>
</dbReference>
<gene>
    <name evidence="3" type="ORF">GV827_04070</name>
</gene>
<dbReference type="RefSeq" id="WP_164352425.1">
    <property type="nucleotide sequence ID" value="NZ_JAABNT010000002.1"/>
</dbReference>
<dbReference type="AlphaFoldDB" id="A0A6P0C5Y5"/>
<evidence type="ECO:0000256" key="1">
    <source>
        <dbReference type="ARBA" id="ARBA00008007"/>
    </source>
</evidence>
<accession>A0A6P0C5Y5</accession>
<comment type="similarity">
    <text evidence="1">Belongs to the ComF/GntX family.</text>
</comment>
<dbReference type="InterPro" id="IPR044005">
    <property type="entry name" value="DZR_2"/>
</dbReference>
<dbReference type="Pfam" id="PF18912">
    <property type="entry name" value="DZR_2"/>
    <property type="match status" value="1"/>
</dbReference>
<feature type="domain" description="Double zinc ribbon" evidence="2">
    <location>
        <begin position="11"/>
        <end position="70"/>
    </location>
</feature>
<organism evidence="3 4">
    <name type="scientific">Sulfitobacter sediminilitoris</name>
    <dbReference type="NCBI Taxonomy" id="2698830"/>
    <lineage>
        <taxon>Bacteria</taxon>
        <taxon>Pseudomonadati</taxon>
        <taxon>Pseudomonadota</taxon>
        <taxon>Alphaproteobacteria</taxon>
        <taxon>Rhodobacterales</taxon>
        <taxon>Roseobacteraceae</taxon>
        <taxon>Sulfitobacter</taxon>
    </lineage>
</organism>